<dbReference type="GO" id="GO:0045275">
    <property type="term" value="C:respiratory chain complex III"/>
    <property type="evidence" value="ECO:0007669"/>
    <property type="project" value="UniProtKB-UniRule"/>
</dbReference>
<evidence type="ECO:0000256" key="9">
    <source>
        <dbReference type="ARBA" id="ARBA00023128"/>
    </source>
</evidence>
<dbReference type="PANTHER" id="PTHR12980">
    <property type="entry name" value="UBIQUINOL-CYTOCHROME C REDUCTASE COMPLEX, SUBUNIT X"/>
    <property type="match status" value="1"/>
</dbReference>
<proteinExistence type="inferred from homology"/>
<dbReference type="GO" id="GO:0006122">
    <property type="term" value="P:mitochondrial electron transport, ubiquinol to cytochrome c"/>
    <property type="evidence" value="ECO:0007669"/>
    <property type="project" value="UniProtKB-UniRule"/>
</dbReference>
<dbReference type="EMBL" id="OD008091">
    <property type="protein sequence ID" value="CAD7414609.1"/>
    <property type="molecule type" value="Genomic_DNA"/>
</dbReference>
<keyword evidence="9 11" id="KW-0496">Mitochondrion</keyword>
<evidence type="ECO:0000256" key="4">
    <source>
        <dbReference type="ARBA" id="ARBA00022660"/>
    </source>
</evidence>
<evidence type="ECO:0000256" key="1">
    <source>
        <dbReference type="ARBA" id="ARBA00004434"/>
    </source>
</evidence>
<name>A0A7R9HCT0_TIMPO</name>
<comment type="subcellular location">
    <subcellularLocation>
        <location evidence="1 11">Mitochondrion inner membrane</location>
        <topology evidence="1 11">Single-pass membrane protein</topology>
    </subcellularLocation>
</comment>
<dbReference type="PANTHER" id="PTHR12980:SF0">
    <property type="entry name" value="CYTOCHROME B-C1 COMPLEX SUBUNIT 9"/>
    <property type="match status" value="1"/>
</dbReference>
<feature type="transmembrane region" description="Helical" evidence="11">
    <location>
        <begin position="12"/>
        <end position="30"/>
    </location>
</feature>
<dbReference type="InterPro" id="IPR036656">
    <property type="entry name" value="QCR9_sf"/>
</dbReference>
<reference evidence="12" key="1">
    <citation type="submission" date="2020-11" db="EMBL/GenBank/DDBJ databases">
        <authorList>
            <person name="Tran Van P."/>
        </authorList>
    </citation>
    <scope>NUCLEOTIDE SEQUENCE</scope>
</reference>
<evidence type="ECO:0000256" key="2">
    <source>
        <dbReference type="ARBA" id="ARBA00007856"/>
    </source>
</evidence>
<evidence type="ECO:0000256" key="8">
    <source>
        <dbReference type="ARBA" id="ARBA00022989"/>
    </source>
</evidence>
<dbReference type="GO" id="GO:0005743">
    <property type="term" value="C:mitochondrial inner membrane"/>
    <property type="evidence" value="ECO:0007669"/>
    <property type="project" value="UniProtKB-SubCell"/>
</dbReference>
<organism evidence="12">
    <name type="scientific">Timema poppense</name>
    <name type="common">Walking stick</name>
    <dbReference type="NCBI Taxonomy" id="170557"/>
    <lineage>
        <taxon>Eukaryota</taxon>
        <taxon>Metazoa</taxon>
        <taxon>Ecdysozoa</taxon>
        <taxon>Arthropoda</taxon>
        <taxon>Hexapoda</taxon>
        <taxon>Insecta</taxon>
        <taxon>Pterygota</taxon>
        <taxon>Neoptera</taxon>
        <taxon>Polyneoptera</taxon>
        <taxon>Phasmatodea</taxon>
        <taxon>Timematodea</taxon>
        <taxon>Timematoidea</taxon>
        <taxon>Timematidae</taxon>
        <taxon>Timema</taxon>
    </lineage>
</organism>
<accession>A0A7R9HCT0</accession>
<dbReference type="Pfam" id="PF05365">
    <property type="entry name" value="UCR_UQCRX_QCR9"/>
    <property type="match status" value="1"/>
</dbReference>
<keyword evidence="7 11" id="KW-0249">Electron transport</keyword>
<evidence type="ECO:0000256" key="6">
    <source>
        <dbReference type="ARBA" id="ARBA00022792"/>
    </source>
</evidence>
<comment type="function">
    <text evidence="11">Component of the ubiquinol-cytochrome c oxidoreductase, a multisubunit transmembrane complex that is part of the mitochondrial electron transport chain which drives oxidative phosphorylation. The complex plays an important role in the uptake of multiple carbon sources present in different host niches.</text>
</comment>
<evidence type="ECO:0000256" key="3">
    <source>
        <dbReference type="ARBA" id="ARBA00022448"/>
    </source>
</evidence>
<comment type="subunit">
    <text evidence="11">Component of the ubiquinol-cytochrome c oxidoreductase (cytochrome b-c1 complex, complex III, CIII), a multisubunit enzyme composed of 3 respiratory subunits cytochrome b, cytochrome c1 and Rieske protein, 2 core protein subunits, and additional low-molecular weight protein subunits.</text>
</comment>
<evidence type="ECO:0000256" key="11">
    <source>
        <dbReference type="RuleBase" id="RU368056"/>
    </source>
</evidence>
<keyword evidence="4 11" id="KW-0679">Respiratory chain</keyword>
<evidence type="ECO:0000256" key="5">
    <source>
        <dbReference type="ARBA" id="ARBA00022692"/>
    </source>
</evidence>
<keyword evidence="3 11" id="KW-0813">Transport</keyword>
<dbReference type="FunFam" id="1.20.5.260:FF:000001">
    <property type="entry name" value="Cytochrome b-c1 complex subunit 9"/>
    <property type="match status" value="1"/>
</dbReference>
<gene>
    <name evidence="12" type="ORF">TPSB3V08_LOCUS9780</name>
</gene>
<dbReference type="Gene3D" id="1.20.5.260">
    <property type="entry name" value="Cytochrome b-c1 complex subunit 9"/>
    <property type="match status" value="1"/>
</dbReference>
<sequence length="62" mass="7218">MARISSIVYNALFKRTSTFAATIIVGAFFFERSFELGSNYIYDSINKGKLWKHIKDNYDTEK</sequence>
<dbReference type="SUPFAM" id="SSF81514">
    <property type="entry name" value="Subunit X (non-heme 7 kDa protein) of cytochrome bc1 complex (Ubiquinol-cytochrome c reductase)"/>
    <property type="match status" value="1"/>
</dbReference>
<keyword evidence="10 11" id="KW-0472">Membrane</keyword>
<protein>
    <recommendedName>
        <fullName evidence="11">Complex III subunit 9</fullName>
    </recommendedName>
</protein>
<keyword evidence="6 11" id="KW-0999">Mitochondrion inner membrane</keyword>
<keyword evidence="5 11" id="KW-0812">Transmembrane</keyword>
<evidence type="ECO:0000256" key="7">
    <source>
        <dbReference type="ARBA" id="ARBA00022982"/>
    </source>
</evidence>
<keyword evidence="8 11" id="KW-1133">Transmembrane helix</keyword>
<evidence type="ECO:0000313" key="12">
    <source>
        <dbReference type="EMBL" id="CAD7414609.1"/>
    </source>
</evidence>
<evidence type="ECO:0000256" key="10">
    <source>
        <dbReference type="ARBA" id="ARBA00023136"/>
    </source>
</evidence>
<comment type="similarity">
    <text evidence="2 11">Belongs to the UQCR10/QCR9 family.</text>
</comment>
<dbReference type="AlphaFoldDB" id="A0A7R9HCT0"/>
<dbReference type="InterPro" id="IPR008027">
    <property type="entry name" value="QCR9"/>
</dbReference>